<organism evidence="2 3">
    <name type="scientific">Synechococcus elongatus PCC 11801</name>
    <dbReference type="NCBI Taxonomy" id="2219813"/>
    <lineage>
        <taxon>Bacteria</taxon>
        <taxon>Bacillati</taxon>
        <taxon>Cyanobacteriota</taxon>
        <taxon>Cyanophyceae</taxon>
        <taxon>Synechococcales</taxon>
        <taxon>Synechococcaceae</taxon>
        <taxon>Synechococcus</taxon>
    </lineage>
</organism>
<dbReference type="Proteomes" id="UP000267249">
    <property type="component" value="Chromosome"/>
</dbReference>
<evidence type="ECO:0000313" key="3">
    <source>
        <dbReference type="Proteomes" id="UP000267249"/>
    </source>
</evidence>
<reference evidence="2 3" key="1">
    <citation type="journal article" date="2018" name="Sci. Rep.">
        <title>Genome Features and Biochemical Characteristics of a Robust, Fast Growing and Naturally Transformable Cyanobacterium Synechococcus elongatus PCC 11801 Isolated from India.</title>
        <authorList>
            <person name="Jaiswal D."/>
            <person name="Sengupta A."/>
            <person name="Sohoni S."/>
            <person name="Sengupta S."/>
            <person name="Phadnavis A.G."/>
            <person name="Pakrasi H.B."/>
            <person name="Wangikar P.P."/>
        </authorList>
    </citation>
    <scope>NUCLEOTIDE SEQUENCE [LARGE SCALE GENOMIC DNA]</scope>
    <source>
        <strain evidence="2 3">PCC 11801</strain>
    </source>
</reference>
<feature type="region of interest" description="Disordered" evidence="1">
    <location>
        <begin position="26"/>
        <end position="53"/>
    </location>
</feature>
<accession>A0AAQ3MCE0</accession>
<sequence length="53" mass="6419">MDWKPDLKFTFFPSQRHRALLKQLKQELQERRPEPHGIRRLRVRTRPQAPASA</sequence>
<gene>
    <name evidence="2" type="ORF">DOP62_13635</name>
</gene>
<evidence type="ECO:0000256" key="1">
    <source>
        <dbReference type="SAM" id="MobiDB-lite"/>
    </source>
</evidence>
<dbReference type="EMBL" id="CP030139">
    <property type="protein sequence ID" value="WVS92371.1"/>
    <property type="molecule type" value="Genomic_DNA"/>
</dbReference>
<protein>
    <submittedName>
        <fullName evidence="2">Uncharacterized protein</fullName>
    </submittedName>
</protein>
<feature type="compositionally biased region" description="Basic and acidic residues" evidence="1">
    <location>
        <begin position="26"/>
        <end position="37"/>
    </location>
</feature>
<dbReference type="RefSeq" id="WP_208672638.1">
    <property type="nucleotide sequence ID" value="NZ_CP030139.2"/>
</dbReference>
<evidence type="ECO:0000313" key="2">
    <source>
        <dbReference type="EMBL" id="WVS92371.1"/>
    </source>
</evidence>
<proteinExistence type="predicted"/>
<dbReference type="AlphaFoldDB" id="A0AAQ3MCE0"/>
<name>A0AAQ3MCE0_SYNEL</name>